<evidence type="ECO:0000313" key="2">
    <source>
        <dbReference type="EMBL" id="KAG6018159.1"/>
    </source>
</evidence>
<accession>A0A9P7T3T3</accession>
<keyword evidence="3" id="KW-1185">Reference proteome</keyword>
<feature type="compositionally biased region" description="Basic and acidic residues" evidence="1">
    <location>
        <begin position="55"/>
        <end position="75"/>
    </location>
</feature>
<name>A0A9P7T3T3_9HYPO</name>
<evidence type="ECO:0000256" key="1">
    <source>
        <dbReference type="SAM" id="MobiDB-lite"/>
    </source>
</evidence>
<dbReference type="EMBL" id="SRPW01000062">
    <property type="protein sequence ID" value="KAG6018159.1"/>
    <property type="molecule type" value="Genomic_DNA"/>
</dbReference>
<dbReference type="Proteomes" id="UP000748025">
    <property type="component" value="Unassembled WGS sequence"/>
</dbReference>
<protein>
    <submittedName>
        <fullName evidence="2">Uncharacterized protein</fullName>
    </submittedName>
</protein>
<organism evidence="2 3">
    <name type="scientific">Claviceps pusilla</name>
    <dbReference type="NCBI Taxonomy" id="123648"/>
    <lineage>
        <taxon>Eukaryota</taxon>
        <taxon>Fungi</taxon>
        <taxon>Dikarya</taxon>
        <taxon>Ascomycota</taxon>
        <taxon>Pezizomycotina</taxon>
        <taxon>Sordariomycetes</taxon>
        <taxon>Hypocreomycetidae</taxon>
        <taxon>Hypocreales</taxon>
        <taxon>Clavicipitaceae</taxon>
        <taxon>Claviceps</taxon>
    </lineage>
</organism>
<feature type="region of interest" description="Disordered" evidence="1">
    <location>
        <begin position="55"/>
        <end position="95"/>
    </location>
</feature>
<gene>
    <name evidence="2" type="ORF">E4U43_007401</name>
</gene>
<reference evidence="2" key="1">
    <citation type="journal article" date="2020" name="bioRxiv">
        <title>Whole genome comparisons of ergot fungi reveals the divergence and evolution of species within the genus Claviceps are the result of varying mechanisms driving genome evolution and host range expansion.</title>
        <authorList>
            <person name="Wyka S.A."/>
            <person name="Mondo S.J."/>
            <person name="Liu M."/>
            <person name="Dettman J."/>
            <person name="Nalam V."/>
            <person name="Broders K.D."/>
        </authorList>
    </citation>
    <scope>NUCLEOTIDE SEQUENCE</scope>
    <source>
        <strain evidence="2">CCC 602</strain>
    </source>
</reference>
<comment type="caution">
    <text evidence="2">The sequence shown here is derived from an EMBL/GenBank/DDBJ whole genome shotgun (WGS) entry which is preliminary data.</text>
</comment>
<dbReference type="AlphaFoldDB" id="A0A9P7T3T3"/>
<proteinExistence type="predicted"/>
<sequence length="95" mass="10377">MTPCSGTKCVQTCALLQDGRARGQRESISSIFSLVEYGVENPTFLLGLFPRTAAESRPRQAQAHRDDGRDGEMPRGDLNWAMSCPQQHAAGKVGR</sequence>
<evidence type="ECO:0000313" key="3">
    <source>
        <dbReference type="Proteomes" id="UP000748025"/>
    </source>
</evidence>